<dbReference type="InterPro" id="IPR002347">
    <property type="entry name" value="SDR_fam"/>
</dbReference>
<dbReference type="PANTHER" id="PTHR42760">
    <property type="entry name" value="SHORT-CHAIN DEHYDROGENASES/REDUCTASES FAMILY MEMBER"/>
    <property type="match status" value="1"/>
</dbReference>
<keyword evidence="2" id="KW-0560">Oxidoreductase</keyword>
<accession>A0ABW5CUC2</accession>
<name>A0ABW5CUC2_9BACT</name>
<sequence>MAKLNGKVALITGSDSGIGQATAIAFAREGADVVVTYHSDKEGAEKTRQEVEKLNRKGIVLQVDVSDEQSVEKMFNQALSEFKTIDILVNNAAVNGSGINVADMNTETFDRTIRTNLYGTFFCSRRFIRDRRKAGGKGKIINVSSVHEEIVSAGTADYCASKAGIRNLTRTLALELAEDGINVNNICPGMILTPMNQEAVDDKEVREEKSEHIPMKRPGKPEEIANVAVFLASSDSDYVTGSSYFMDGGLSLHLGQGA</sequence>
<reference evidence="3" key="1">
    <citation type="journal article" date="2019" name="Int. J. Syst. Evol. Microbiol.">
        <title>The Global Catalogue of Microorganisms (GCM) 10K type strain sequencing project: providing services to taxonomists for standard genome sequencing and annotation.</title>
        <authorList>
            <consortium name="The Broad Institute Genomics Platform"/>
            <consortium name="The Broad Institute Genome Sequencing Center for Infectious Disease"/>
            <person name="Wu L."/>
            <person name="Ma J."/>
        </authorList>
    </citation>
    <scope>NUCLEOTIDE SEQUENCE [LARGE SCALE GENOMIC DNA]</scope>
    <source>
        <strain evidence="3">CGMCC 4.1782</strain>
    </source>
</reference>
<dbReference type="Gene3D" id="3.40.50.720">
    <property type="entry name" value="NAD(P)-binding Rossmann-like Domain"/>
    <property type="match status" value="1"/>
</dbReference>
<dbReference type="PROSITE" id="PS00061">
    <property type="entry name" value="ADH_SHORT"/>
    <property type="match status" value="1"/>
</dbReference>
<dbReference type="EMBL" id="JBHUIM010000001">
    <property type="protein sequence ID" value="MFD2245640.1"/>
    <property type="molecule type" value="Genomic_DNA"/>
</dbReference>
<organism evidence="2 3">
    <name type="scientific">Pontibacter ruber</name>
    <dbReference type="NCBI Taxonomy" id="1343895"/>
    <lineage>
        <taxon>Bacteria</taxon>
        <taxon>Pseudomonadati</taxon>
        <taxon>Bacteroidota</taxon>
        <taxon>Cytophagia</taxon>
        <taxon>Cytophagales</taxon>
        <taxon>Hymenobacteraceae</taxon>
        <taxon>Pontibacter</taxon>
    </lineage>
</organism>
<dbReference type="InterPro" id="IPR020904">
    <property type="entry name" value="Sc_DH/Rdtase_CS"/>
</dbReference>
<dbReference type="PRINTS" id="PR00081">
    <property type="entry name" value="GDHRDH"/>
</dbReference>
<comment type="caution">
    <text evidence="2">The sequence shown here is derived from an EMBL/GenBank/DDBJ whole genome shotgun (WGS) entry which is preliminary data.</text>
</comment>
<comment type="similarity">
    <text evidence="1">Belongs to the short-chain dehydrogenases/reductases (SDR) family.</text>
</comment>
<dbReference type="EC" id="1.1.1.-" evidence="2"/>
<dbReference type="PANTHER" id="PTHR42760:SF132">
    <property type="entry name" value="SHORT-CHAIN DEHYDROGENASE_REDUCTASE FAMILY PROTEIN"/>
    <property type="match status" value="1"/>
</dbReference>
<keyword evidence="3" id="KW-1185">Reference proteome</keyword>
<protein>
    <submittedName>
        <fullName evidence="2">SDR family NAD(P)-dependent oxidoreductase</fullName>
        <ecNumber evidence="2">1.1.1.-</ecNumber>
    </submittedName>
</protein>
<dbReference type="Pfam" id="PF13561">
    <property type="entry name" value="adh_short_C2"/>
    <property type="match status" value="1"/>
</dbReference>
<dbReference type="PRINTS" id="PR00080">
    <property type="entry name" value="SDRFAMILY"/>
</dbReference>
<proteinExistence type="inferred from homology"/>
<dbReference type="Proteomes" id="UP001597374">
    <property type="component" value="Unassembled WGS sequence"/>
</dbReference>
<dbReference type="RefSeq" id="WP_250427296.1">
    <property type="nucleotide sequence ID" value="NZ_JALPRR010000001.1"/>
</dbReference>
<evidence type="ECO:0000313" key="3">
    <source>
        <dbReference type="Proteomes" id="UP001597374"/>
    </source>
</evidence>
<dbReference type="GO" id="GO:0016491">
    <property type="term" value="F:oxidoreductase activity"/>
    <property type="evidence" value="ECO:0007669"/>
    <property type="project" value="UniProtKB-KW"/>
</dbReference>
<evidence type="ECO:0000313" key="2">
    <source>
        <dbReference type="EMBL" id="MFD2245640.1"/>
    </source>
</evidence>
<dbReference type="NCBIfam" id="NF005559">
    <property type="entry name" value="PRK07231.1"/>
    <property type="match status" value="1"/>
</dbReference>
<evidence type="ECO:0000256" key="1">
    <source>
        <dbReference type="ARBA" id="ARBA00006484"/>
    </source>
</evidence>
<dbReference type="InterPro" id="IPR036291">
    <property type="entry name" value="NAD(P)-bd_dom_sf"/>
</dbReference>
<gene>
    <name evidence="2" type="ORF">ACFSKP_05205</name>
</gene>
<dbReference type="SUPFAM" id="SSF51735">
    <property type="entry name" value="NAD(P)-binding Rossmann-fold domains"/>
    <property type="match status" value="1"/>
</dbReference>